<sequence>MREIEQPFGRFQGRQQCRELAFDLFLADGFPVIGASFGIAQIVRIELAAPLRPISGHGIAAAAAGDEAAQREVLADILLRRSLGHAITAILRRLPCGKRHQPLMLALRQTHAPILAIDVSGIDRTREQFLDALVMDFPAPILRPDGLGFEEGFHFRERLEAARGIALEYLGENGSERLVTHQQLAMAGTALEAIAQGTAERPIAVLQPRLHPVLGLLGVLLALVLRDGRQQVFHEDGIGIVAELDRRAFQLAARLAQQIAQIPMPANIAAEPADVVDDDDQPILAAGFEEFDHRHHGGAHGMAAAHIVAEHIQDLITLHRRIVAAAPLLTGKAIALHPLLDGRDAAIQHRLLFLLQLHHCHADESSFPRLSAALGRKALVSLCCLLWVSDDPITLEAADSSSIDKESTCRARSTCCTGSSPKARSTKLCMICQTAKSSSALRSSGISKCATWWRYFSASKTTSEATGGTGGAEEWIGIEFPPVLPVCTVLPPSFRLLRLFLSTICLSYSGLALMRTIQEHTPILQE</sequence>
<accession>A0A4V2RJ05</accession>
<evidence type="ECO:0000313" key="2">
    <source>
        <dbReference type="EMBL" id="TCN46350.1"/>
    </source>
</evidence>
<evidence type="ECO:0000313" key="3">
    <source>
        <dbReference type="Proteomes" id="UP000295351"/>
    </source>
</evidence>
<comment type="caution">
    <text evidence="2">The sequence shown here is derived from an EMBL/GenBank/DDBJ whole genome shotgun (WGS) entry which is preliminary data.</text>
</comment>
<dbReference type="EMBL" id="SLVX01000004">
    <property type="protein sequence ID" value="TCN46350.1"/>
    <property type="molecule type" value="Genomic_DNA"/>
</dbReference>
<keyword evidence="1" id="KW-1133">Transmembrane helix</keyword>
<dbReference type="Proteomes" id="UP000295351">
    <property type="component" value="Unassembled WGS sequence"/>
</dbReference>
<evidence type="ECO:0000256" key="1">
    <source>
        <dbReference type="SAM" id="Phobius"/>
    </source>
</evidence>
<keyword evidence="1" id="KW-0812">Transmembrane</keyword>
<proteinExistence type="predicted"/>
<reference evidence="2 3" key="1">
    <citation type="submission" date="2019-03" db="EMBL/GenBank/DDBJ databases">
        <title>Genomic Encyclopedia of Type Strains, Phase IV (KMG-IV): sequencing the most valuable type-strain genomes for metagenomic binning, comparative biology and taxonomic classification.</title>
        <authorList>
            <person name="Goeker M."/>
        </authorList>
    </citation>
    <scope>NUCLEOTIDE SEQUENCE [LARGE SCALE GENOMIC DNA]</scope>
    <source>
        <strain evidence="2 3">DSM 18401</strain>
    </source>
</reference>
<keyword evidence="3" id="KW-1185">Reference proteome</keyword>
<name>A0A4V2RJ05_SHIGR</name>
<dbReference type="AlphaFoldDB" id="A0A4V2RJ05"/>
<organism evidence="2 3">
    <name type="scientific">Shinella granuli</name>
    <dbReference type="NCBI Taxonomy" id="323621"/>
    <lineage>
        <taxon>Bacteria</taxon>
        <taxon>Pseudomonadati</taxon>
        <taxon>Pseudomonadota</taxon>
        <taxon>Alphaproteobacteria</taxon>
        <taxon>Hyphomicrobiales</taxon>
        <taxon>Rhizobiaceae</taxon>
        <taxon>Shinella</taxon>
    </lineage>
</organism>
<feature type="transmembrane region" description="Helical" evidence="1">
    <location>
        <begin position="20"/>
        <end position="43"/>
    </location>
</feature>
<gene>
    <name evidence="2" type="ORF">EV665_10421</name>
</gene>
<protein>
    <submittedName>
        <fullName evidence="2">Uncharacterized protein</fullName>
    </submittedName>
</protein>
<keyword evidence="1" id="KW-0472">Membrane</keyword>